<evidence type="ECO:0000256" key="4">
    <source>
        <dbReference type="SAM" id="MobiDB-lite"/>
    </source>
</evidence>
<keyword evidence="6" id="KW-1185">Reference proteome</keyword>
<feature type="region of interest" description="Disordered" evidence="4">
    <location>
        <begin position="156"/>
        <end position="181"/>
    </location>
</feature>
<evidence type="ECO:0000313" key="5">
    <source>
        <dbReference type="EMBL" id="KAJ3181264.1"/>
    </source>
</evidence>
<dbReference type="Pfam" id="PF01876">
    <property type="entry name" value="RNase_P_p30"/>
    <property type="match status" value="1"/>
</dbReference>
<dbReference type="GO" id="GO:0008033">
    <property type="term" value="P:tRNA processing"/>
    <property type="evidence" value="ECO:0007669"/>
    <property type="project" value="UniProtKB-KW"/>
</dbReference>
<dbReference type="PANTHER" id="PTHR13031:SF0">
    <property type="entry name" value="RIBONUCLEASE P PROTEIN SUBUNIT P30"/>
    <property type="match status" value="1"/>
</dbReference>
<evidence type="ECO:0000256" key="2">
    <source>
        <dbReference type="ARBA" id="ARBA00007331"/>
    </source>
</evidence>
<dbReference type="AlphaFoldDB" id="A0AAD5XP03"/>
<organism evidence="5 6">
    <name type="scientific">Geranomyces variabilis</name>
    <dbReference type="NCBI Taxonomy" id="109894"/>
    <lineage>
        <taxon>Eukaryota</taxon>
        <taxon>Fungi</taxon>
        <taxon>Fungi incertae sedis</taxon>
        <taxon>Chytridiomycota</taxon>
        <taxon>Chytridiomycota incertae sedis</taxon>
        <taxon>Chytridiomycetes</taxon>
        <taxon>Spizellomycetales</taxon>
        <taxon>Powellomycetaceae</taxon>
        <taxon>Geranomyces</taxon>
    </lineage>
</organism>
<proteinExistence type="inferred from homology"/>
<accession>A0AAD5XP03</accession>
<dbReference type="GO" id="GO:0003723">
    <property type="term" value="F:RNA binding"/>
    <property type="evidence" value="ECO:0007669"/>
    <property type="project" value="TreeGrafter"/>
</dbReference>
<protein>
    <submittedName>
        <fullName evidence="5">Ribonuclease P protein subunit p30</fullName>
    </submittedName>
</protein>
<sequence length="181" mass="19738">MSYDLLAVQPTTEKVFQVACSSYEVDIISLEMGSRLPFFLRPPSINMAISRGVYFEISYGAAIRDQTARKHLVSNAAALMRLTGGKNVIITSAAEKAMEVRGPYDVINLGHIFSMNPDRAKHALDANCRAVRMHAATRRQTHLGVISMEPSGSLPAASKWKVDPESGHNPIVAKGSLTRKA</sequence>
<comment type="similarity">
    <text evidence="2">Belongs to the eukaryotic/archaeal RNase P protein component 3 family.</text>
</comment>
<gene>
    <name evidence="5" type="primary">RPP30</name>
    <name evidence="5" type="ORF">HDU87_001395</name>
</gene>
<dbReference type="InterPro" id="IPR016195">
    <property type="entry name" value="Pol/histidinol_Pase-like"/>
</dbReference>
<name>A0AAD5XP03_9FUNG</name>
<evidence type="ECO:0000313" key="6">
    <source>
        <dbReference type="Proteomes" id="UP001212152"/>
    </source>
</evidence>
<dbReference type="PANTHER" id="PTHR13031">
    <property type="entry name" value="RIBONUCLEASE P SUBUNIT P30"/>
    <property type="match status" value="1"/>
</dbReference>
<dbReference type="Gene3D" id="3.20.20.140">
    <property type="entry name" value="Metal-dependent hydrolases"/>
    <property type="match status" value="1"/>
</dbReference>
<dbReference type="InterPro" id="IPR002738">
    <property type="entry name" value="RNase_P_p30"/>
</dbReference>
<dbReference type="Proteomes" id="UP001212152">
    <property type="component" value="Unassembled WGS sequence"/>
</dbReference>
<dbReference type="EMBL" id="JADGJQ010000013">
    <property type="protein sequence ID" value="KAJ3181264.1"/>
    <property type="molecule type" value="Genomic_DNA"/>
</dbReference>
<reference evidence="5" key="1">
    <citation type="submission" date="2020-05" db="EMBL/GenBank/DDBJ databases">
        <title>Phylogenomic resolution of chytrid fungi.</title>
        <authorList>
            <person name="Stajich J.E."/>
            <person name="Amses K."/>
            <person name="Simmons R."/>
            <person name="Seto K."/>
            <person name="Myers J."/>
            <person name="Bonds A."/>
            <person name="Quandt C.A."/>
            <person name="Barry K."/>
            <person name="Liu P."/>
            <person name="Grigoriev I."/>
            <person name="Longcore J.E."/>
            <person name="James T.Y."/>
        </authorList>
    </citation>
    <scope>NUCLEOTIDE SEQUENCE</scope>
    <source>
        <strain evidence="5">JEL0379</strain>
    </source>
</reference>
<dbReference type="SUPFAM" id="SSF89550">
    <property type="entry name" value="PHP domain-like"/>
    <property type="match status" value="1"/>
</dbReference>
<comment type="caution">
    <text evidence="5">The sequence shown here is derived from an EMBL/GenBank/DDBJ whole genome shotgun (WGS) entry which is preliminary data.</text>
</comment>
<evidence type="ECO:0000256" key="3">
    <source>
        <dbReference type="ARBA" id="ARBA00022694"/>
    </source>
</evidence>
<comment type="subcellular location">
    <subcellularLocation>
        <location evidence="1">Nucleus</location>
    </subcellularLocation>
</comment>
<evidence type="ECO:0000256" key="1">
    <source>
        <dbReference type="ARBA" id="ARBA00004123"/>
    </source>
</evidence>
<keyword evidence="3" id="KW-0819">tRNA processing</keyword>
<dbReference type="GO" id="GO:0005655">
    <property type="term" value="C:nucleolar ribonuclease P complex"/>
    <property type="evidence" value="ECO:0007669"/>
    <property type="project" value="TreeGrafter"/>
</dbReference>